<dbReference type="OrthoDB" id="1314907at2759"/>
<comment type="caution">
    <text evidence="1">The sequence shown here is derived from an EMBL/GenBank/DDBJ whole genome shotgun (WGS) entry which is preliminary data.</text>
</comment>
<organism evidence="1 2">
    <name type="scientific">Anisodus acutangulus</name>
    <dbReference type="NCBI Taxonomy" id="402998"/>
    <lineage>
        <taxon>Eukaryota</taxon>
        <taxon>Viridiplantae</taxon>
        <taxon>Streptophyta</taxon>
        <taxon>Embryophyta</taxon>
        <taxon>Tracheophyta</taxon>
        <taxon>Spermatophyta</taxon>
        <taxon>Magnoliopsida</taxon>
        <taxon>eudicotyledons</taxon>
        <taxon>Gunneridae</taxon>
        <taxon>Pentapetalae</taxon>
        <taxon>asterids</taxon>
        <taxon>lamiids</taxon>
        <taxon>Solanales</taxon>
        <taxon>Solanaceae</taxon>
        <taxon>Solanoideae</taxon>
        <taxon>Hyoscyameae</taxon>
        <taxon>Anisodus</taxon>
    </lineage>
</organism>
<gene>
    <name evidence="1" type="ORF">K7X08_019535</name>
</gene>
<dbReference type="AlphaFoldDB" id="A0A9Q1RPK4"/>
<reference evidence="2" key="1">
    <citation type="journal article" date="2023" name="Proc. Natl. Acad. Sci. U.S.A.">
        <title>Genomic and structural basis for evolution of tropane alkaloid biosynthesis.</title>
        <authorList>
            <person name="Wanga Y.-J."/>
            <person name="Taina T."/>
            <person name="Yua J.-Y."/>
            <person name="Lia J."/>
            <person name="Xua B."/>
            <person name="Chenc J."/>
            <person name="D'Auriad J.C."/>
            <person name="Huanga J.-P."/>
            <person name="Huanga S.-X."/>
        </authorList>
    </citation>
    <scope>NUCLEOTIDE SEQUENCE [LARGE SCALE GENOMIC DNA]</scope>
    <source>
        <strain evidence="2">cv. KIB-2019</strain>
    </source>
</reference>
<evidence type="ECO:0000313" key="1">
    <source>
        <dbReference type="EMBL" id="KAJ8567327.1"/>
    </source>
</evidence>
<dbReference type="PANTHER" id="PTHR46313">
    <property type="match status" value="1"/>
</dbReference>
<name>A0A9Q1RPK4_9SOLA</name>
<dbReference type="Proteomes" id="UP001152561">
    <property type="component" value="Unassembled WGS sequence"/>
</dbReference>
<accession>A0A9Q1RPK4</accession>
<dbReference type="PANTHER" id="PTHR46313:SF1">
    <property type="entry name" value="FAD_NAD(P)-BINDING OXIDOREDUCTASE FAMILY PROTEIN"/>
    <property type="match status" value="1"/>
</dbReference>
<keyword evidence="2" id="KW-1185">Reference proteome</keyword>
<evidence type="ECO:0000313" key="2">
    <source>
        <dbReference type="Proteomes" id="UP001152561"/>
    </source>
</evidence>
<protein>
    <submittedName>
        <fullName evidence="1">Uncharacterized protein</fullName>
    </submittedName>
</protein>
<sequence length="436" mass="49177">MCLIFEKSGVASSLFDEMLDNSGEYPYNLISQNVDAQHMLLHFPFDPGSAAGRMFDSVALAFDNNLQLNFLCMALMSTIEFAETPMVFIASQVFNTMSHRFYCSKFLGDTFWLMIPVRPRLGSLVAIDFSVKYVEVVYTLVLIDASVSLNGKPDVVVIVIGRDIADLCYIGLDSRDDQNVLILECHYVAVGAIHCFDIDRYKFDYGTSLFSGFYSRGPPATLLAHVLDVLVGSIPCMNYHSWVVYAPKGEFLSSVDPAESFKFQVLGESVNWGMRERCVSNDIQLIDVAVLGDGIANFSAKLVCVPVLAILVQYIDKNDLVLSPKLDEQVLPVASPESYISNMLTFSLVKFDPYTDAEDEAQESLMILSNDAPCHVYQYECHFKDAVHFIENYTRTWNLFLSFMYTFNWCHVALSYLEKTWVQFPCLLTDAILWIS</sequence>
<dbReference type="GO" id="GO:0016116">
    <property type="term" value="P:carotenoid metabolic process"/>
    <property type="evidence" value="ECO:0007669"/>
    <property type="project" value="InterPro"/>
</dbReference>
<dbReference type="EMBL" id="JAJAGQ010000003">
    <property type="protein sequence ID" value="KAJ8567327.1"/>
    <property type="molecule type" value="Genomic_DNA"/>
</dbReference>
<proteinExistence type="predicted"/>
<dbReference type="InterPro" id="IPR045892">
    <property type="entry name" value="CrtISO-like"/>
</dbReference>